<dbReference type="RefSeq" id="WP_320714544.1">
    <property type="nucleotide sequence ID" value="NZ_JAXHOZ010000051.1"/>
</dbReference>
<reference evidence="1" key="1">
    <citation type="submission" date="2023-11" db="EMBL/GenBank/DDBJ databases">
        <title>Comparative genomics revealed phylogeny of phytopathogenic Pectobacterium aroidearum based on whole-genome sequencing and function of putative horizontal acquire islands in P. aroidearum PccS1.</title>
        <authorList>
            <person name="Fan J."/>
            <person name="Yang L."/>
        </authorList>
    </citation>
    <scope>NUCLEOTIDE SEQUENCE</scope>
    <source>
        <strain evidence="1">NJAU140</strain>
    </source>
</reference>
<gene>
    <name evidence="1" type="ORF">SOV92_13615</name>
</gene>
<dbReference type="AlphaFoldDB" id="A0AAW9H5U4"/>
<evidence type="ECO:0000313" key="1">
    <source>
        <dbReference type="EMBL" id="MDY4378860.1"/>
    </source>
</evidence>
<proteinExistence type="predicted"/>
<accession>A0AAW9H5U4</accession>
<dbReference type="EMBL" id="JAXHOZ010000051">
    <property type="protein sequence ID" value="MDY4378860.1"/>
    <property type="molecule type" value="Genomic_DNA"/>
</dbReference>
<name>A0AAW9H5U4_9GAMM</name>
<evidence type="ECO:0000313" key="2">
    <source>
        <dbReference type="Proteomes" id="UP001269968"/>
    </source>
</evidence>
<protein>
    <submittedName>
        <fullName evidence="1">Uncharacterized protein</fullName>
    </submittedName>
</protein>
<organism evidence="1 2">
    <name type="scientific">Pectobacterium brasiliense</name>
    <dbReference type="NCBI Taxonomy" id="180957"/>
    <lineage>
        <taxon>Bacteria</taxon>
        <taxon>Pseudomonadati</taxon>
        <taxon>Pseudomonadota</taxon>
        <taxon>Gammaproteobacteria</taxon>
        <taxon>Enterobacterales</taxon>
        <taxon>Pectobacteriaceae</taxon>
        <taxon>Pectobacterium</taxon>
    </lineage>
</organism>
<dbReference type="Proteomes" id="UP001269968">
    <property type="component" value="Unassembled WGS sequence"/>
</dbReference>
<sequence length="56" mass="6121">MHQKLYSMCSTEPLNVTIKIAIAIQAGREFPAGMLTLLDAILKGFIPKTLGNFVSQ</sequence>
<comment type="caution">
    <text evidence="1">The sequence shown here is derived from an EMBL/GenBank/DDBJ whole genome shotgun (WGS) entry which is preliminary data.</text>
</comment>